<sequence length="504" mass="56166">MGLISLVTFIPLFGILIVLLIPKQNEKAIKIASAVIAFIPLVIASYMWGQFNYSWAGVNNEATFQFVERMKWIPAYNIEYFVGLDGLSFPMFWLTTFISFLAIVASWNINKSVKGYFALFLLLETGMLGVFVSLDFFLFYIFWEVMLLPMYFLIGIWGGPRREYAAIKFFLYTLLGSVLMLIVMLALYFNVTDPVTGGHTFNMLHMMDQSNHSGWLKAVDVRLVLYIMLFIGFAIKVPIFPFHTWLPDAHVEAPTAISVILAGILLKMGTYGIFRISYPIFPDVAVKTAYMLAILGVINILYGAFVAMAQKDLKKLVAYSSVSHMGFVLLGMSTFTDAGMNGALFQMVSHGMITAMLFLIVGVIYDRAHHREIEGFGGLGVSMPIYTGVASLAFFAALGLPGMTGFIAEAMVFIGTFSVYRTLTVIAALGIVITASYVLWTVQRVFLGKLNPKYADLPDINGRELFTLVPLGILVVLFGVYPMPLLNLMRTSMLHLTELIKMVP</sequence>
<feature type="transmembrane region" description="Helical" evidence="9">
    <location>
        <begin position="385"/>
        <end position="407"/>
    </location>
</feature>
<feature type="transmembrane region" description="Helical" evidence="9">
    <location>
        <begin position="347"/>
        <end position="365"/>
    </location>
</feature>
<feature type="domain" description="NADH:ubiquinone oxidoreductase chain 4 N-terminal" evidence="11">
    <location>
        <begin position="30"/>
        <end position="123"/>
    </location>
</feature>
<feature type="transmembrane region" description="Helical" evidence="9">
    <location>
        <begin position="29"/>
        <end position="48"/>
    </location>
</feature>
<dbReference type="EMBL" id="CP018099">
    <property type="protein sequence ID" value="APF18271.1"/>
    <property type="molecule type" value="Genomic_DNA"/>
</dbReference>
<feature type="transmembrane region" description="Helical" evidence="9">
    <location>
        <begin position="419"/>
        <end position="442"/>
    </location>
</feature>
<dbReference type="GO" id="GO:0015990">
    <property type="term" value="P:electron transport coupled proton transport"/>
    <property type="evidence" value="ECO:0007669"/>
    <property type="project" value="TreeGrafter"/>
</dbReference>
<dbReference type="PANTHER" id="PTHR43507">
    <property type="entry name" value="NADH-UBIQUINONE OXIDOREDUCTASE CHAIN 4"/>
    <property type="match status" value="1"/>
</dbReference>
<dbReference type="InterPro" id="IPR000260">
    <property type="entry name" value="NADH4_N"/>
</dbReference>
<dbReference type="Proteomes" id="UP000004671">
    <property type="component" value="Chromosome"/>
</dbReference>
<evidence type="ECO:0000259" key="11">
    <source>
        <dbReference type="Pfam" id="PF01059"/>
    </source>
</evidence>
<feature type="transmembrane region" description="Helical" evidence="9">
    <location>
        <begin position="140"/>
        <end position="157"/>
    </location>
</feature>
<keyword evidence="4" id="KW-1278">Translocase</keyword>
<evidence type="ECO:0000313" key="13">
    <source>
        <dbReference type="EMBL" id="EHO42293.1"/>
    </source>
</evidence>
<dbReference type="InterPro" id="IPR001750">
    <property type="entry name" value="ND/Mrp_TM"/>
</dbReference>
<protein>
    <submittedName>
        <fullName evidence="12">NADH dehydrogenase subunit M</fullName>
    </submittedName>
    <submittedName>
        <fullName evidence="13">Proton-translocating NADH-quinone oxidoreductase, chain M</fullName>
    </submittedName>
</protein>
<dbReference type="PaxDb" id="880073-Calab_2684"/>
<evidence type="ECO:0000256" key="6">
    <source>
        <dbReference type="ARBA" id="ARBA00023027"/>
    </source>
</evidence>
<evidence type="ECO:0000313" key="14">
    <source>
        <dbReference type="Proteomes" id="UP000004671"/>
    </source>
</evidence>
<dbReference type="RefSeq" id="WP_006929580.1">
    <property type="nucleotide sequence ID" value="NZ_CM001402.1"/>
</dbReference>
<keyword evidence="7 9" id="KW-0472">Membrane</keyword>
<organism evidence="13 14">
    <name type="scientific">Caldithrix abyssi DSM 13497</name>
    <dbReference type="NCBI Taxonomy" id="880073"/>
    <lineage>
        <taxon>Bacteria</taxon>
        <taxon>Pseudomonadati</taxon>
        <taxon>Calditrichota</taxon>
        <taxon>Calditrichia</taxon>
        <taxon>Calditrichales</taxon>
        <taxon>Calditrichaceae</taxon>
        <taxon>Caldithrix</taxon>
    </lineage>
</organism>
<dbReference type="GO" id="GO:0048039">
    <property type="term" value="F:ubiquinone binding"/>
    <property type="evidence" value="ECO:0007669"/>
    <property type="project" value="TreeGrafter"/>
</dbReference>
<dbReference type="InterPro" id="IPR010227">
    <property type="entry name" value="NADH_Q_OxRdtase_chainM/4"/>
</dbReference>
<name>H1XQ42_CALAY</name>
<feature type="transmembrane region" description="Helical" evidence="9">
    <location>
        <begin position="91"/>
        <end position="109"/>
    </location>
</feature>
<dbReference type="GO" id="GO:0042773">
    <property type="term" value="P:ATP synthesis coupled electron transport"/>
    <property type="evidence" value="ECO:0007669"/>
    <property type="project" value="InterPro"/>
</dbReference>
<evidence type="ECO:0000256" key="9">
    <source>
        <dbReference type="SAM" id="Phobius"/>
    </source>
</evidence>
<dbReference type="GO" id="GO:0016020">
    <property type="term" value="C:membrane"/>
    <property type="evidence" value="ECO:0007669"/>
    <property type="project" value="UniProtKB-SubCell"/>
</dbReference>
<keyword evidence="5 9" id="KW-1133">Transmembrane helix</keyword>
<keyword evidence="6" id="KW-0520">NAD</keyword>
<gene>
    <name evidence="12" type="primary">nuoM</name>
    <name evidence="12" type="ORF">Cabys_1522</name>
    <name evidence="13" type="ORF">Calab_2684</name>
</gene>
<evidence type="ECO:0000313" key="15">
    <source>
        <dbReference type="Proteomes" id="UP000183868"/>
    </source>
</evidence>
<feature type="transmembrane region" description="Helical" evidence="9">
    <location>
        <begin position="255"/>
        <end position="277"/>
    </location>
</feature>
<dbReference type="InterPro" id="IPR003918">
    <property type="entry name" value="NADH_UbQ_OxRdtase"/>
</dbReference>
<feature type="transmembrane region" description="Helical" evidence="9">
    <location>
        <begin position="169"/>
        <end position="189"/>
    </location>
</feature>
<feature type="transmembrane region" description="Helical" evidence="9">
    <location>
        <begin position="463"/>
        <end position="483"/>
    </location>
</feature>
<evidence type="ECO:0000256" key="5">
    <source>
        <dbReference type="ARBA" id="ARBA00022989"/>
    </source>
</evidence>
<evidence type="ECO:0000256" key="3">
    <source>
        <dbReference type="ARBA" id="ARBA00022692"/>
    </source>
</evidence>
<feature type="transmembrane region" description="Helical" evidence="9">
    <location>
        <begin position="289"/>
        <end position="309"/>
    </location>
</feature>
<evidence type="ECO:0000256" key="1">
    <source>
        <dbReference type="ARBA" id="ARBA00004127"/>
    </source>
</evidence>
<evidence type="ECO:0000313" key="12">
    <source>
        <dbReference type="EMBL" id="APF18271.1"/>
    </source>
</evidence>
<dbReference type="AlphaFoldDB" id="H1XQ42"/>
<feature type="transmembrane region" description="Helical" evidence="9">
    <location>
        <begin position="316"/>
        <end position="335"/>
    </location>
</feature>
<feature type="domain" description="NADH:quinone oxidoreductase/Mrp antiporter transmembrane" evidence="10">
    <location>
        <begin position="133"/>
        <end position="434"/>
    </location>
</feature>
<accession>H1XQ42</accession>
<feature type="transmembrane region" description="Helical" evidence="9">
    <location>
        <begin position="6"/>
        <end position="22"/>
    </location>
</feature>
<dbReference type="HOGENOM" id="CLU_007100_4_4_0"/>
<dbReference type="PRINTS" id="PR01437">
    <property type="entry name" value="NUOXDRDTASE4"/>
</dbReference>
<comment type="similarity">
    <text evidence="2">Belongs to the complex I subunit 4 family.</text>
</comment>
<feature type="transmembrane region" description="Helical" evidence="9">
    <location>
        <begin position="116"/>
        <end position="134"/>
    </location>
</feature>
<evidence type="ECO:0000256" key="8">
    <source>
        <dbReference type="RuleBase" id="RU000320"/>
    </source>
</evidence>
<evidence type="ECO:0000256" key="7">
    <source>
        <dbReference type="ARBA" id="ARBA00023136"/>
    </source>
</evidence>
<dbReference type="GO" id="GO:0012505">
    <property type="term" value="C:endomembrane system"/>
    <property type="evidence" value="ECO:0007669"/>
    <property type="project" value="UniProtKB-SubCell"/>
</dbReference>
<dbReference type="Proteomes" id="UP000183868">
    <property type="component" value="Chromosome"/>
</dbReference>
<evidence type="ECO:0000256" key="4">
    <source>
        <dbReference type="ARBA" id="ARBA00022967"/>
    </source>
</evidence>
<dbReference type="STRING" id="880073.Cabys_1522"/>
<dbReference type="eggNOG" id="COG1008">
    <property type="taxonomic scope" value="Bacteria"/>
</dbReference>
<reference evidence="13 14" key="1">
    <citation type="submission" date="2011-09" db="EMBL/GenBank/DDBJ databases">
        <title>The permanent draft genome of Caldithrix abyssi DSM 13497.</title>
        <authorList>
            <consortium name="US DOE Joint Genome Institute (JGI-PGF)"/>
            <person name="Lucas S."/>
            <person name="Han J."/>
            <person name="Lapidus A."/>
            <person name="Bruce D."/>
            <person name="Goodwin L."/>
            <person name="Pitluck S."/>
            <person name="Peters L."/>
            <person name="Kyrpides N."/>
            <person name="Mavromatis K."/>
            <person name="Ivanova N."/>
            <person name="Mikhailova N."/>
            <person name="Chertkov O."/>
            <person name="Detter J.C."/>
            <person name="Tapia R."/>
            <person name="Han C."/>
            <person name="Land M."/>
            <person name="Hauser L."/>
            <person name="Markowitz V."/>
            <person name="Cheng J.-F."/>
            <person name="Hugenholtz P."/>
            <person name="Woyke T."/>
            <person name="Wu D."/>
            <person name="Spring S."/>
            <person name="Brambilla E."/>
            <person name="Klenk H.-P."/>
            <person name="Eisen J.A."/>
        </authorList>
    </citation>
    <scope>NUCLEOTIDE SEQUENCE [LARGE SCALE GENOMIC DNA]</scope>
    <source>
        <strain evidence="13 14">DSM 13497</strain>
    </source>
</reference>
<dbReference type="Pfam" id="PF00361">
    <property type="entry name" value="Proton_antipo_M"/>
    <property type="match status" value="1"/>
</dbReference>
<reference evidence="12 15" key="2">
    <citation type="submission" date="2016-11" db="EMBL/GenBank/DDBJ databases">
        <title>Genomic analysis of Caldithrix abyssi and proposal of a novel bacterial phylum Caldithrichaeota.</title>
        <authorList>
            <person name="Kublanov I."/>
            <person name="Sigalova O."/>
            <person name="Gavrilov S."/>
            <person name="Lebedinsky A."/>
            <person name="Ivanova N."/>
            <person name="Daum C."/>
            <person name="Reddy T."/>
            <person name="Klenk H.P."/>
            <person name="Goker M."/>
            <person name="Reva O."/>
            <person name="Miroshnichenko M."/>
            <person name="Kyprides N."/>
            <person name="Woyke T."/>
            <person name="Gelfand M."/>
        </authorList>
    </citation>
    <scope>NUCLEOTIDE SEQUENCE [LARGE SCALE GENOMIC DNA]</scope>
    <source>
        <strain evidence="12 15">LF13</strain>
    </source>
</reference>
<keyword evidence="14" id="KW-1185">Reference proteome</keyword>
<dbReference type="Pfam" id="PF01059">
    <property type="entry name" value="Oxidored_q5_N"/>
    <property type="match status" value="1"/>
</dbReference>
<dbReference type="EMBL" id="CM001402">
    <property type="protein sequence ID" value="EHO42293.1"/>
    <property type="molecule type" value="Genomic_DNA"/>
</dbReference>
<dbReference type="KEGG" id="caby:Cabys_1522"/>
<proteinExistence type="inferred from homology"/>
<feature type="transmembrane region" description="Helical" evidence="9">
    <location>
        <begin position="223"/>
        <end position="243"/>
    </location>
</feature>
<dbReference type="PANTHER" id="PTHR43507:SF1">
    <property type="entry name" value="NADH-UBIQUINONE OXIDOREDUCTASE CHAIN 4"/>
    <property type="match status" value="1"/>
</dbReference>
<comment type="subcellular location">
    <subcellularLocation>
        <location evidence="1">Endomembrane system</location>
        <topology evidence="1">Multi-pass membrane protein</topology>
    </subcellularLocation>
    <subcellularLocation>
        <location evidence="8">Membrane</location>
        <topology evidence="8">Multi-pass membrane protein</topology>
    </subcellularLocation>
</comment>
<keyword evidence="3 8" id="KW-0812">Transmembrane</keyword>
<dbReference type="NCBIfam" id="TIGR01972">
    <property type="entry name" value="NDH_I_M"/>
    <property type="match status" value="1"/>
</dbReference>
<dbReference type="GO" id="GO:0003954">
    <property type="term" value="F:NADH dehydrogenase activity"/>
    <property type="evidence" value="ECO:0007669"/>
    <property type="project" value="TreeGrafter"/>
</dbReference>
<dbReference type="GO" id="GO:0008137">
    <property type="term" value="F:NADH dehydrogenase (ubiquinone) activity"/>
    <property type="evidence" value="ECO:0007669"/>
    <property type="project" value="InterPro"/>
</dbReference>
<evidence type="ECO:0000259" key="10">
    <source>
        <dbReference type="Pfam" id="PF00361"/>
    </source>
</evidence>
<evidence type="ECO:0000256" key="2">
    <source>
        <dbReference type="ARBA" id="ARBA00009025"/>
    </source>
</evidence>